<dbReference type="EMBL" id="NCKV01001198">
    <property type="protein sequence ID" value="RWS28819.1"/>
    <property type="molecule type" value="Genomic_DNA"/>
</dbReference>
<dbReference type="VEuPathDB" id="VectorBase:LDEU003222"/>
<reference evidence="2 3" key="1">
    <citation type="journal article" date="2018" name="Gigascience">
        <title>Genomes of trombidid mites reveal novel predicted allergens and laterally-transferred genes associated with secondary metabolism.</title>
        <authorList>
            <person name="Dong X."/>
            <person name="Chaisiri K."/>
            <person name="Xia D."/>
            <person name="Armstrong S.D."/>
            <person name="Fang Y."/>
            <person name="Donnelly M.J."/>
            <person name="Kadowaki T."/>
            <person name="McGarry J.W."/>
            <person name="Darby A.C."/>
            <person name="Makepeace B.L."/>
        </authorList>
    </citation>
    <scope>NUCLEOTIDE SEQUENCE [LARGE SCALE GENOMIC DNA]</scope>
    <source>
        <strain evidence="2">UoL-UT</strain>
    </source>
</reference>
<dbReference type="OrthoDB" id="6510383at2759"/>
<keyword evidence="3" id="KW-1185">Reference proteome</keyword>
<protein>
    <submittedName>
        <fullName evidence="2">Uncharacterized protein</fullName>
    </submittedName>
</protein>
<keyword evidence="1" id="KW-0732">Signal</keyword>
<sequence>MKLRAAVITVFLFEALVFTSSASRKTNSVVNTLKSPLFKALVTDTLAYVASPLFMPIAIGRALTSPVGLGTRAHVVSRFGRYLRNTVAFKKNSSRKQSFLIDDFINKMTKYRVNSILTLKQFRELERSSKLQKSNTASKY</sequence>
<name>A0A443SMR8_9ACAR</name>
<feature type="signal peptide" evidence="1">
    <location>
        <begin position="1"/>
        <end position="22"/>
    </location>
</feature>
<dbReference type="AlphaFoldDB" id="A0A443SMR8"/>
<proteinExistence type="predicted"/>
<comment type="caution">
    <text evidence="2">The sequence shown here is derived from an EMBL/GenBank/DDBJ whole genome shotgun (WGS) entry which is preliminary data.</text>
</comment>
<evidence type="ECO:0000313" key="3">
    <source>
        <dbReference type="Proteomes" id="UP000288716"/>
    </source>
</evidence>
<gene>
    <name evidence="2" type="ORF">B4U80_01266</name>
</gene>
<accession>A0A443SMR8</accession>
<feature type="chain" id="PRO_5019032317" evidence="1">
    <location>
        <begin position="23"/>
        <end position="140"/>
    </location>
</feature>
<evidence type="ECO:0000313" key="2">
    <source>
        <dbReference type="EMBL" id="RWS28819.1"/>
    </source>
</evidence>
<organism evidence="2 3">
    <name type="scientific">Leptotrombidium deliense</name>
    <dbReference type="NCBI Taxonomy" id="299467"/>
    <lineage>
        <taxon>Eukaryota</taxon>
        <taxon>Metazoa</taxon>
        <taxon>Ecdysozoa</taxon>
        <taxon>Arthropoda</taxon>
        <taxon>Chelicerata</taxon>
        <taxon>Arachnida</taxon>
        <taxon>Acari</taxon>
        <taxon>Acariformes</taxon>
        <taxon>Trombidiformes</taxon>
        <taxon>Prostigmata</taxon>
        <taxon>Anystina</taxon>
        <taxon>Parasitengona</taxon>
        <taxon>Trombiculoidea</taxon>
        <taxon>Trombiculidae</taxon>
        <taxon>Leptotrombidium</taxon>
    </lineage>
</organism>
<dbReference type="Proteomes" id="UP000288716">
    <property type="component" value="Unassembled WGS sequence"/>
</dbReference>
<evidence type="ECO:0000256" key="1">
    <source>
        <dbReference type="SAM" id="SignalP"/>
    </source>
</evidence>